<gene>
    <name evidence="3" type="ORF">JAAARDRAFT_127207</name>
</gene>
<dbReference type="InterPro" id="IPR000719">
    <property type="entry name" value="Prot_kinase_dom"/>
</dbReference>
<dbReference type="PANTHER" id="PTHR44329">
    <property type="entry name" value="SERINE/THREONINE-PROTEIN KINASE TNNI3K-RELATED"/>
    <property type="match status" value="1"/>
</dbReference>
<dbReference type="AlphaFoldDB" id="A0A067Q8I6"/>
<dbReference type="GO" id="GO:0005524">
    <property type="term" value="F:ATP binding"/>
    <property type="evidence" value="ECO:0007669"/>
    <property type="project" value="InterPro"/>
</dbReference>
<protein>
    <recommendedName>
        <fullName evidence="2">Protein kinase domain-containing protein</fullName>
    </recommendedName>
</protein>
<dbReference type="Pfam" id="PF07714">
    <property type="entry name" value="PK_Tyr_Ser-Thr"/>
    <property type="match status" value="1"/>
</dbReference>
<dbReference type="InterPro" id="IPR001245">
    <property type="entry name" value="Ser-Thr/Tyr_kinase_cat_dom"/>
</dbReference>
<evidence type="ECO:0000259" key="2">
    <source>
        <dbReference type="PROSITE" id="PS50011"/>
    </source>
</evidence>
<dbReference type="InParanoid" id="A0A067Q8I6"/>
<dbReference type="SUPFAM" id="SSF56112">
    <property type="entry name" value="Protein kinase-like (PK-like)"/>
    <property type="match status" value="1"/>
</dbReference>
<dbReference type="PROSITE" id="PS50011">
    <property type="entry name" value="PROTEIN_KINASE_DOM"/>
    <property type="match status" value="1"/>
</dbReference>
<dbReference type="HOGENOM" id="CLU_000288_7_18_1"/>
<reference evidence="4" key="1">
    <citation type="journal article" date="2014" name="Proc. Natl. Acad. Sci. U.S.A.">
        <title>Extensive sampling of basidiomycete genomes demonstrates inadequacy of the white-rot/brown-rot paradigm for wood decay fungi.</title>
        <authorList>
            <person name="Riley R."/>
            <person name="Salamov A.A."/>
            <person name="Brown D.W."/>
            <person name="Nagy L.G."/>
            <person name="Floudas D."/>
            <person name="Held B.W."/>
            <person name="Levasseur A."/>
            <person name="Lombard V."/>
            <person name="Morin E."/>
            <person name="Otillar R."/>
            <person name="Lindquist E.A."/>
            <person name="Sun H."/>
            <person name="LaButti K.M."/>
            <person name="Schmutz J."/>
            <person name="Jabbour D."/>
            <person name="Luo H."/>
            <person name="Baker S.E."/>
            <person name="Pisabarro A.G."/>
            <person name="Walton J.D."/>
            <person name="Blanchette R.A."/>
            <person name="Henrissat B."/>
            <person name="Martin F."/>
            <person name="Cullen D."/>
            <person name="Hibbett D.S."/>
            <person name="Grigoriev I.V."/>
        </authorList>
    </citation>
    <scope>NUCLEOTIDE SEQUENCE [LARGE SCALE GENOMIC DNA]</scope>
    <source>
        <strain evidence="4">MUCL 33604</strain>
    </source>
</reference>
<dbReference type="STRING" id="933084.A0A067Q8I6"/>
<dbReference type="PIRSF" id="PIRSF000654">
    <property type="entry name" value="Integrin-linked_kinase"/>
    <property type="match status" value="1"/>
</dbReference>
<organism evidence="3 4">
    <name type="scientific">Jaapia argillacea MUCL 33604</name>
    <dbReference type="NCBI Taxonomy" id="933084"/>
    <lineage>
        <taxon>Eukaryota</taxon>
        <taxon>Fungi</taxon>
        <taxon>Dikarya</taxon>
        <taxon>Basidiomycota</taxon>
        <taxon>Agaricomycotina</taxon>
        <taxon>Agaricomycetes</taxon>
        <taxon>Agaricomycetidae</taxon>
        <taxon>Jaapiales</taxon>
        <taxon>Jaapiaceae</taxon>
        <taxon>Jaapia</taxon>
    </lineage>
</organism>
<proteinExistence type="predicted"/>
<feature type="non-terminal residue" evidence="3">
    <location>
        <position position="1"/>
    </location>
</feature>
<dbReference type="Gene3D" id="1.10.510.10">
    <property type="entry name" value="Transferase(Phosphotransferase) domain 1"/>
    <property type="match status" value="1"/>
</dbReference>
<evidence type="ECO:0000313" key="3">
    <source>
        <dbReference type="EMBL" id="KDQ59822.1"/>
    </source>
</evidence>
<dbReference type="EMBL" id="KL197715">
    <property type="protein sequence ID" value="KDQ59822.1"/>
    <property type="molecule type" value="Genomic_DNA"/>
</dbReference>
<dbReference type="Proteomes" id="UP000027265">
    <property type="component" value="Unassembled WGS sequence"/>
</dbReference>
<evidence type="ECO:0000256" key="1">
    <source>
        <dbReference type="SAM" id="MobiDB-lite"/>
    </source>
</evidence>
<name>A0A067Q8I6_9AGAM</name>
<feature type="domain" description="Protein kinase" evidence="2">
    <location>
        <begin position="1"/>
        <end position="229"/>
    </location>
</feature>
<keyword evidence="4" id="KW-1185">Reference proteome</keyword>
<dbReference type="GO" id="GO:0004674">
    <property type="term" value="F:protein serine/threonine kinase activity"/>
    <property type="evidence" value="ECO:0007669"/>
    <property type="project" value="TreeGrafter"/>
</dbReference>
<feature type="region of interest" description="Disordered" evidence="1">
    <location>
        <begin position="233"/>
        <end position="272"/>
    </location>
</feature>
<dbReference type="OrthoDB" id="4062651at2759"/>
<evidence type="ECO:0000313" key="4">
    <source>
        <dbReference type="Proteomes" id="UP000027265"/>
    </source>
</evidence>
<dbReference type="InterPro" id="IPR011009">
    <property type="entry name" value="Kinase-like_dom_sf"/>
</dbReference>
<dbReference type="InterPro" id="IPR051681">
    <property type="entry name" value="Ser/Thr_Kinases-Pseudokinases"/>
</dbReference>
<accession>A0A067Q8I6</accession>
<sequence>VIQQLYREALVWQQQSHGHILPFLRIDKNNNFSLVSPWMQYGSVLQYLETLGPANVELIPILSQVAAGLECLHEENIVHGDLQGANILIDETRQAHLADFGLSIFADSTRGAFTTSSGAGLTCWMVPELIGREQFGFDCAQRSHPSDVYAFGHVCLEIYTGHPPFLEHNSEPAVITKVLAGKQPTHPTKDDCPGRCMSDELWRLMKLCWTHNPAGRLSASKLIYFMARVEQSDRSSSELVDGSPKKEEQDHQNSITSAFISNFEDIGGEDSE</sequence>